<reference evidence="2 3" key="1">
    <citation type="submission" date="2008-07" db="EMBL/GenBank/DDBJ databases">
        <authorList>
            <person name="El-Sayed N."/>
            <person name="Caler E."/>
            <person name="Inman J."/>
            <person name="Amedeo P."/>
            <person name="Hass B."/>
            <person name="Wortman J."/>
        </authorList>
    </citation>
    <scope>NUCLEOTIDE SEQUENCE [LARGE SCALE GENOMIC DNA]</scope>
    <source>
        <strain evidence="3">ATCC 50983 / TXsc</strain>
    </source>
</reference>
<protein>
    <submittedName>
        <fullName evidence="2">Uncharacterized protein</fullName>
    </submittedName>
</protein>
<proteinExistence type="predicted"/>
<dbReference type="OrthoDB" id="10540363at2759"/>
<name>C5K743_PERM5</name>
<feature type="region of interest" description="Disordered" evidence="1">
    <location>
        <begin position="1"/>
        <end position="36"/>
    </location>
</feature>
<feature type="compositionally biased region" description="Basic and acidic residues" evidence="1">
    <location>
        <begin position="152"/>
        <end position="176"/>
    </location>
</feature>
<keyword evidence="3" id="KW-1185">Reference proteome</keyword>
<dbReference type="Proteomes" id="UP000007800">
    <property type="component" value="Unassembled WGS sequence"/>
</dbReference>
<dbReference type="AlphaFoldDB" id="C5K743"/>
<sequence length="204" mass="23097">MSNNKGTPMNDRVEKDRVDEDIILRAEGDEDEDEEVPLYDPRFRRLSRAGCDSRRESLLHDIAERHSRRPSIQFALDENKITEIPYEEGSIEKVEEITAEGEDDDDDEEEESSDSEQAEEELVPPSGEQRKRSSQGDSGRRRSSLELCSIESKAEHELREREMAHRRSLEKAAADGEAHVDFDAKVEVARYDLSVASSSGMASA</sequence>
<feature type="compositionally biased region" description="Acidic residues" evidence="1">
    <location>
        <begin position="97"/>
        <end position="122"/>
    </location>
</feature>
<evidence type="ECO:0000256" key="1">
    <source>
        <dbReference type="SAM" id="MobiDB-lite"/>
    </source>
</evidence>
<organism evidence="3">
    <name type="scientific">Perkinsus marinus (strain ATCC 50983 / TXsc)</name>
    <dbReference type="NCBI Taxonomy" id="423536"/>
    <lineage>
        <taxon>Eukaryota</taxon>
        <taxon>Sar</taxon>
        <taxon>Alveolata</taxon>
        <taxon>Perkinsozoa</taxon>
        <taxon>Perkinsea</taxon>
        <taxon>Perkinsida</taxon>
        <taxon>Perkinsidae</taxon>
        <taxon>Perkinsus</taxon>
    </lineage>
</organism>
<dbReference type="GeneID" id="9039639"/>
<feature type="region of interest" description="Disordered" evidence="1">
    <location>
        <begin position="60"/>
        <end position="176"/>
    </location>
</feature>
<evidence type="ECO:0000313" key="3">
    <source>
        <dbReference type="Proteomes" id="UP000007800"/>
    </source>
</evidence>
<dbReference type="RefSeq" id="XP_002787582.1">
    <property type="nucleotide sequence ID" value="XM_002787536.1"/>
</dbReference>
<accession>C5K743</accession>
<gene>
    <name evidence="2" type="ORF">Pmar_PMAR012354</name>
</gene>
<feature type="compositionally biased region" description="Basic and acidic residues" evidence="1">
    <location>
        <begin position="11"/>
        <end position="27"/>
    </location>
</feature>
<dbReference type="InParanoid" id="C5K743"/>
<evidence type="ECO:0000313" key="2">
    <source>
        <dbReference type="EMBL" id="EER19378.1"/>
    </source>
</evidence>
<dbReference type="EMBL" id="GG671079">
    <property type="protein sequence ID" value="EER19378.1"/>
    <property type="molecule type" value="Genomic_DNA"/>
</dbReference>